<feature type="region of interest" description="Disordered" evidence="1">
    <location>
        <begin position="135"/>
        <end position="168"/>
    </location>
</feature>
<dbReference type="STRING" id="49390.A0A068U0Y6"/>
<sequence>MRSKARQQNRFLRIITYPARALGKARDFYVRSITSCSDNFGHGTLVMGMPSSNYSASLPRSYSANSSASTDVNDDLRELIRAASTRTSSDNIDINCLYLQQLIMKQQMSNSVAGPKSMPLRSCSVGMGKIDEENPSVFASEDNANNMKPKDAYPRSRSHAVNRRSVVF</sequence>
<dbReference type="Gramene" id="CDP01263">
    <property type="protein sequence ID" value="CDP01263"/>
    <property type="gene ID" value="GSCOC_T00034851001"/>
</dbReference>
<gene>
    <name evidence="2" type="ORF">GSCOC_T00034851001</name>
</gene>
<keyword evidence="3" id="KW-1185">Reference proteome</keyword>
<organism evidence="2 3">
    <name type="scientific">Coffea canephora</name>
    <name type="common">Robusta coffee</name>
    <dbReference type="NCBI Taxonomy" id="49390"/>
    <lineage>
        <taxon>Eukaryota</taxon>
        <taxon>Viridiplantae</taxon>
        <taxon>Streptophyta</taxon>
        <taxon>Embryophyta</taxon>
        <taxon>Tracheophyta</taxon>
        <taxon>Spermatophyta</taxon>
        <taxon>Magnoliopsida</taxon>
        <taxon>eudicotyledons</taxon>
        <taxon>Gunneridae</taxon>
        <taxon>Pentapetalae</taxon>
        <taxon>asterids</taxon>
        <taxon>lamiids</taxon>
        <taxon>Gentianales</taxon>
        <taxon>Rubiaceae</taxon>
        <taxon>Ixoroideae</taxon>
        <taxon>Gardenieae complex</taxon>
        <taxon>Bertiereae - Coffeeae clade</taxon>
        <taxon>Coffeeae</taxon>
        <taxon>Coffea</taxon>
    </lineage>
</organism>
<dbReference type="PANTHER" id="PTHR33526:SF4">
    <property type="entry name" value="OS07G0123800 PROTEIN"/>
    <property type="match status" value="1"/>
</dbReference>
<dbReference type="PANTHER" id="PTHR33526">
    <property type="entry name" value="OS07G0123800 PROTEIN"/>
    <property type="match status" value="1"/>
</dbReference>
<evidence type="ECO:0000256" key="1">
    <source>
        <dbReference type="SAM" id="MobiDB-lite"/>
    </source>
</evidence>
<dbReference type="PIRSF" id="PIRSF031279">
    <property type="entry name" value="UCP031279"/>
    <property type="match status" value="1"/>
</dbReference>
<name>A0A068U0Y6_COFCA</name>
<dbReference type="EMBL" id="HG739090">
    <property type="protein sequence ID" value="CDP01263.1"/>
    <property type="molecule type" value="Genomic_DNA"/>
</dbReference>
<dbReference type="AlphaFoldDB" id="A0A068U0Y6"/>
<evidence type="ECO:0000313" key="2">
    <source>
        <dbReference type="EMBL" id="CDP01263.1"/>
    </source>
</evidence>
<dbReference type="OMA" id="DMFLHEK"/>
<dbReference type="InterPro" id="IPR016972">
    <property type="entry name" value="UCP031279"/>
</dbReference>
<dbReference type="Proteomes" id="UP000295252">
    <property type="component" value="Chromosome II"/>
</dbReference>
<accession>A0A068U0Y6</accession>
<dbReference type="OrthoDB" id="1679543at2759"/>
<dbReference type="FunCoup" id="A0A068U0Y6">
    <property type="interactions" value="188"/>
</dbReference>
<proteinExistence type="predicted"/>
<protein>
    <submittedName>
        <fullName evidence="2">Uncharacterized protein</fullName>
    </submittedName>
</protein>
<dbReference type="InParanoid" id="A0A068U0Y6"/>
<evidence type="ECO:0000313" key="3">
    <source>
        <dbReference type="Proteomes" id="UP000295252"/>
    </source>
</evidence>
<reference evidence="3" key="1">
    <citation type="journal article" date="2014" name="Science">
        <title>The coffee genome provides insight into the convergent evolution of caffeine biosynthesis.</title>
        <authorList>
            <person name="Denoeud F."/>
            <person name="Carretero-Paulet L."/>
            <person name="Dereeper A."/>
            <person name="Droc G."/>
            <person name="Guyot R."/>
            <person name="Pietrella M."/>
            <person name="Zheng C."/>
            <person name="Alberti A."/>
            <person name="Anthony F."/>
            <person name="Aprea G."/>
            <person name="Aury J.M."/>
            <person name="Bento P."/>
            <person name="Bernard M."/>
            <person name="Bocs S."/>
            <person name="Campa C."/>
            <person name="Cenci A."/>
            <person name="Combes M.C."/>
            <person name="Crouzillat D."/>
            <person name="Da Silva C."/>
            <person name="Daddiego L."/>
            <person name="De Bellis F."/>
            <person name="Dussert S."/>
            <person name="Garsmeur O."/>
            <person name="Gayraud T."/>
            <person name="Guignon V."/>
            <person name="Jahn K."/>
            <person name="Jamilloux V."/>
            <person name="Joet T."/>
            <person name="Labadie K."/>
            <person name="Lan T."/>
            <person name="Leclercq J."/>
            <person name="Lepelley M."/>
            <person name="Leroy T."/>
            <person name="Li L.T."/>
            <person name="Librado P."/>
            <person name="Lopez L."/>
            <person name="Munoz A."/>
            <person name="Noel B."/>
            <person name="Pallavicini A."/>
            <person name="Perrotta G."/>
            <person name="Poncet V."/>
            <person name="Pot D."/>
            <person name="Priyono X."/>
            <person name="Rigoreau M."/>
            <person name="Rouard M."/>
            <person name="Rozas J."/>
            <person name="Tranchant-Dubreuil C."/>
            <person name="VanBuren R."/>
            <person name="Zhang Q."/>
            <person name="Andrade A.C."/>
            <person name="Argout X."/>
            <person name="Bertrand B."/>
            <person name="de Kochko A."/>
            <person name="Graziosi G."/>
            <person name="Henry R.J."/>
            <person name="Jayarama X."/>
            <person name="Ming R."/>
            <person name="Nagai C."/>
            <person name="Rounsley S."/>
            <person name="Sankoff D."/>
            <person name="Giuliano G."/>
            <person name="Albert V.A."/>
            <person name="Wincker P."/>
            <person name="Lashermes P."/>
        </authorList>
    </citation>
    <scope>NUCLEOTIDE SEQUENCE [LARGE SCALE GENOMIC DNA]</scope>
    <source>
        <strain evidence="3">cv. DH200-94</strain>
    </source>
</reference>
<dbReference type="PhylomeDB" id="A0A068U0Y6"/>